<evidence type="ECO:0000313" key="2">
    <source>
        <dbReference type="Proteomes" id="UP000276506"/>
    </source>
</evidence>
<sequence>MTEFQRCQQAATASACPEKVTGLLTLRHLELIHQAKQALHRATNQSATTGERVAALPAWQAAAERLAVALVSRLAVIEEADCE</sequence>
<reference evidence="1 2" key="1">
    <citation type="submission" date="2018-10" db="EMBL/GenBank/DDBJ databases">
        <title>Transmission dynamics of multidrug resistant bacteria on intensive care unit surfaces.</title>
        <authorList>
            <person name="D'Souza A.W."/>
            <person name="Potter R.F."/>
            <person name="Wallace M."/>
            <person name="Shupe A."/>
            <person name="Patel S."/>
            <person name="Sun S."/>
            <person name="Gul D."/>
            <person name="Kwon J.H."/>
            <person name="Andleeb S."/>
            <person name="Burnham C.-A.D."/>
            <person name="Dantas G."/>
        </authorList>
    </citation>
    <scope>NUCLEOTIDE SEQUENCE [LARGE SCALE GENOMIC DNA]</scope>
    <source>
        <strain evidence="1 2">PX_177</strain>
    </source>
</reference>
<dbReference type="EMBL" id="RHQL01000007">
    <property type="protein sequence ID" value="RRV10870.1"/>
    <property type="molecule type" value="Genomic_DNA"/>
</dbReference>
<dbReference type="RefSeq" id="WP_125877663.1">
    <property type="nucleotide sequence ID" value="NZ_RHQL01000007.1"/>
</dbReference>
<protein>
    <submittedName>
        <fullName evidence="1">Uncharacterized protein</fullName>
    </submittedName>
</protein>
<proteinExistence type="predicted"/>
<dbReference type="AlphaFoldDB" id="A0A3R8U9X9"/>
<dbReference type="Proteomes" id="UP000276506">
    <property type="component" value="Unassembled WGS sequence"/>
</dbReference>
<comment type="caution">
    <text evidence="1">The sequence shown here is derived from an EMBL/GenBank/DDBJ whole genome shotgun (WGS) entry which is preliminary data.</text>
</comment>
<gene>
    <name evidence="1" type="ORF">EGJ28_13480</name>
</gene>
<organism evidence="1 2">
    <name type="scientific">Stutzerimonas xanthomarina</name>
    <dbReference type="NCBI Taxonomy" id="271420"/>
    <lineage>
        <taxon>Bacteria</taxon>
        <taxon>Pseudomonadati</taxon>
        <taxon>Pseudomonadota</taxon>
        <taxon>Gammaproteobacteria</taxon>
        <taxon>Pseudomonadales</taxon>
        <taxon>Pseudomonadaceae</taxon>
        <taxon>Stutzerimonas</taxon>
    </lineage>
</organism>
<evidence type="ECO:0000313" key="1">
    <source>
        <dbReference type="EMBL" id="RRV10870.1"/>
    </source>
</evidence>
<accession>A0A3R8U9X9</accession>
<name>A0A3R8U9X9_9GAMM</name>